<gene>
    <name evidence="1" type="ORF">KEC54_20730</name>
</gene>
<dbReference type="AlphaFoldDB" id="A0AAX3WDA7"/>
<sequence length="57" mass="6069">MLDLVAATSVDLARSIRALHNDEALNRACSEAGLAYIADRASETRVDALLTAAIGRR</sequence>
<dbReference type="Proteomes" id="UP001223720">
    <property type="component" value="Chromosome"/>
</dbReference>
<evidence type="ECO:0000313" key="1">
    <source>
        <dbReference type="EMBL" id="WHQ68764.1"/>
    </source>
</evidence>
<name>A0AAX3WDA7_METEX</name>
<organism evidence="1 2">
    <name type="scientific">Methylorubrum extorquens</name>
    <name type="common">Methylobacterium dichloromethanicum</name>
    <name type="synonym">Methylobacterium extorquens</name>
    <dbReference type="NCBI Taxonomy" id="408"/>
    <lineage>
        <taxon>Bacteria</taxon>
        <taxon>Pseudomonadati</taxon>
        <taxon>Pseudomonadota</taxon>
        <taxon>Alphaproteobacteria</taxon>
        <taxon>Hyphomicrobiales</taxon>
        <taxon>Methylobacteriaceae</taxon>
        <taxon>Methylorubrum</taxon>
    </lineage>
</organism>
<protein>
    <submittedName>
        <fullName evidence="1">Uncharacterized protein</fullName>
    </submittedName>
</protein>
<accession>A0AAX3WDA7</accession>
<proteinExistence type="predicted"/>
<dbReference type="RefSeq" id="WP_283535281.1">
    <property type="nucleotide sequence ID" value="NZ_CP073633.1"/>
</dbReference>
<dbReference type="EMBL" id="CP073633">
    <property type="protein sequence ID" value="WHQ68764.1"/>
    <property type="molecule type" value="Genomic_DNA"/>
</dbReference>
<reference evidence="1" key="1">
    <citation type="journal article" date="2022" name="Biotechnol. Bioprocess Eng.">
        <title>Pan-genome Analysis Reveals Comparative Genomic Features of Central Metabolic Pathways in Methylorubrum extorquens.</title>
        <authorList>
            <person name="Lee G.M."/>
            <person name="Scott-Nevros Z.K."/>
            <person name="Lee S.-M."/>
            <person name="Kim D."/>
        </authorList>
    </citation>
    <scope>NUCLEOTIDE SEQUENCE</scope>
    <source>
        <strain evidence="1">ATCC 55366</strain>
    </source>
</reference>
<evidence type="ECO:0000313" key="2">
    <source>
        <dbReference type="Proteomes" id="UP001223720"/>
    </source>
</evidence>